<sequence length="482" mass="54079">MDLTDRFPNELWLRVLSHLPSDALRSLSSTRRALHALARPLGFTEFKLYPYPYEYRPPKAQIDDALARLDFWSSSRIAPHVRTCTARYSPQMWQQGSELVEDGAGAPHVLMNAFFERLPTFEKLQRLYTDRIQFTQTGIANLCALPALTHAEFLACTVAAGERIDVEGLGLRVESFITRYDEQMNDLWVSLLSRDTLGKLDLSDLTAVAKPAAQPFPNVHTLTVTELPPRIGDTLAILTKFPGVRTFSSDYRAVLRNLTPPQASSIFPFLEEYTGPYENLHIFVQRSTLTHITLDAGYPFRNLLTELQNVNTLPNITSLTARFTSSAQAAFGRAELDTLFMMFPRLTALQLTIMPDAEEDGGFTPQATALLPTLAASPLLPRTLHSLSLAWDFPFTYGSTDSAQGNDPAPPDSSAIPDFHDMREALVGRCLGLRYIFLDGYHFLFVWWTDEGWEASAQSFDEAEVLRAQHSERKYGPPVLIS</sequence>
<dbReference type="AlphaFoldDB" id="A0AAD7AIX8"/>
<evidence type="ECO:0008006" key="3">
    <source>
        <dbReference type="Google" id="ProtNLM"/>
    </source>
</evidence>
<dbReference type="Proteomes" id="UP001218218">
    <property type="component" value="Unassembled WGS sequence"/>
</dbReference>
<evidence type="ECO:0000313" key="1">
    <source>
        <dbReference type="EMBL" id="KAJ7359857.1"/>
    </source>
</evidence>
<dbReference type="EMBL" id="JARIHO010000006">
    <property type="protein sequence ID" value="KAJ7359857.1"/>
    <property type="molecule type" value="Genomic_DNA"/>
</dbReference>
<protein>
    <recommendedName>
        <fullName evidence="3">F-box domain-containing protein</fullName>
    </recommendedName>
</protein>
<reference evidence="1" key="1">
    <citation type="submission" date="2023-03" db="EMBL/GenBank/DDBJ databases">
        <title>Massive genome expansion in bonnet fungi (Mycena s.s.) driven by repeated elements and novel gene families across ecological guilds.</title>
        <authorList>
            <consortium name="Lawrence Berkeley National Laboratory"/>
            <person name="Harder C.B."/>
            <person name="Miyauchi S."/>
            <person name="Viragh M."/>
            <person name="Kuo A."/>
            <person name="Thoen E."/>
            <person name="Andreopoulos B."/>
            <person name="Lu D."/>
            <person name="Skrede I."/>
            <person name="Drula E."/>
            <person name="Henrissat B."/>
            <person name="Morin E."/>
            <person name="Kohler A."/>
            <person name="Barry K."/>
            <person name="LaButti K."/>
            <person name="Morin E."/>
            <person name="Salamov A."/>
            <person name="Lipzen A."/>
            <person name="Mereny Z."/>
            <person name="Hegedus B."/>
            <person name="Baldrian P."/>
            <person name="Stursova M."/>
            <person name="Weitz H."/>
            <person name="Taylor A."/>
            <person name="Grigoriev I.V."/>
            <person name="Nagy L.G."/>
            <person name="Martin F."/>
            <person name="Kauserud H."/>
        </authorList>
    </citation>
    <scope>NUCLEOTIDE SEQUENCE</scope>
    <source>
        <strain evidence="1">CBHHK002</strain>
    </source>
</reference>
<evidence type="ECO:0000313" key="2">
    <source>
        <dbReference type="Proteomes" id="UP001218218"/>
    </source>
</evidence>
<proteinExistence type="predicted"/>
<gene>
    <name evidence="1" type="ORF">DFH08DRAFT_847209</name>
</gene>
<organism evidence="1 2">
    <name type="scientific">Mycena albidolilacea</name>
    <dbReference type="NCBI Taxonomy" id="1033008"/>
    <lineage>
        <taxon>Eukaryota</taxon>
        <taxon>Fungi</taxon>
        <taxon>Dikarya</taxon>
        <taxon>Basidiomycota</taxon>
        <taxon>Agaricomycotina</taxon>
        <taxon>Agaricomycetes</taxon>
        <taxon>Agaricomycetidae</taxon>
        <taxon>Agaricales</taxon>
        <taxon>Marasmiineae</taxon>
        <taxon>Mycenaceae</taxon>
        <taxon>Mycena</taxon>
    </lineage>
</organism>
<keyword evidence="2" id="KW-1185">Reference proteome</keyword>
<accession>A0AAD7AIX8</accession>
<dbReference type="CDD" id="cd09917">
    <property type="entry name" value="F-box_SF"/>
    <property type="match status" value="1"/>
</dbReference>
<comment type="caution">
    <text evidence="1">The sequence shown here is derived from an EMBL/GenBank/DDBJ whole genome shotgun (WGS) entry which is preliminary data.</text>
</comment>
<name>A0AAD7AIX8_9AGAR</name>